<dbReference type="STRING" id="583355.Caka_0132"/>
<dbReference type="InterPro" id="IPR051532">
    <property type="entry name" value="Ester_Hydrolysis_Enzymes"/>
</dbReference>
<dbReference type="PANTHER" id="PTHR30383">
    <property type="entry name" value="THIOESTERASE 1/PROTEASE 1/LYSOPHOSPHOLIPASE L1"/>
    <property type="match status" value="1"/>
</dbReference>
<dbReference type="GO" id="GO:0006629">
    <property type="term" value="P:lipid metabolic process"/>
    <property type="evidence" value="ECO:0007669"/>
    <property type="project" value="InterPro"/>
</dbReference>
<dbReference type="PANTHER" id="PTHR30383:SF24">
    <property type="entry name" value="THIOESTERASE 1_PROTEASE 1_LYSOPHOSPHOLIPASE L1"/>
    <property type="match status" value="1"/>
</dbReference>
<organism evidence="2 3">
    <name type="scientific">Coraliomargarita akajimensis (strain DSM 45221 / IAM 15411 / JCM 23193 / KCTC 12865 / 04OKA010-24)</name>
    <dbReference type="NCBI Taxonomy" id="583355"/>
    <lineage>
        <taxon>Bacteria</taxon>
        <taxon>Pseudomonadati</taxon>
        <taxon>Verrucomicrobiota</taxon>
        <taxon>Opitutia</taxon>
        <taxon>Puniceicoccales</taxon>
        <taxon>Coraliomargaritaceae</taxon>
        <taxon>Coraliomargarita</taxon>
    </lineage>
</organism>
<proteinExistence type="predicted"/>
<reference evidence="2 3" key="1">
    <citation type="journal article" date="2010" name="Stand. Genomic Sci.">
        <title>Complete genome sequence of Coraliomargarita akajimensis type strain (04OKA010-24).</title>
        <authorList>
            <person name="Mavromatis K."/>
            <person name="Abt B."/>
            <person name="Brambilla E."/>
            <person name="Lapidus A."/>
            <person name="Copeland A."/>
            <person name="Deshpande S."/>
            <person name="Nolan M."/>
            <person name="Lucas S."/>
            <person name="Tice H."/>
            <person name="Cheng J.F."/>
            <person name="Han C."/>
            <person name="Detter J.C."/>
            <person name="Woyke T."/>
            <person name="Goodwin L."/>
            <person name="Pitluck S."/>
            <person name="Held B."/>
            <person name="Brettin T."/>
            <person name="Tapia R."/>
            <person name="Ivanova N."/>
            <person name="Mikhailova N."/>
            <person name="Pati A."/>
            <person name="Liolios K."/>
            <person name="Chen A."/>
            <person name="Palaniappan K."/>
            <person name="Land M."/>
            <person name="Hauser L."/>
            <person name="Chang Y.J."/>
            <person name="Jeffries C.D."/>
            <person name="Rohde M."/>
            <person name="Goker M."/>
            <person name="Bristow J."/>
            <person name="Eisen J.A."/>
            <person name="Markowitz V."/>
            <person name="Hugenholtz P."/>
            <person name="Klenk H.P."/>
            <person name="Kyrpides N.C."/>
        </authorList>
    </citation>
    <scope>NUCLEOTIDE SEQUENCE [LARGE SCALE GENOMIC DNA]</scope>
    <source>
        <strain evidence="3">DSM 45221 / IAM 15411 / JCM 23193 / KCTC 12865</strain>
    </source>
</reference>
<dbReference type="GO" id="GO:0004622">
    <property type="term" value="F:phosphatidylcholine lysophospholipase activity"/>
    <property type="evidence" value="ECO:0007669"/>
    <property type="project" value="TreeGrafter"/>
</dbReference>
<name>D5EL59_CORAD</name>
<dbReference type="CDD" id="cd01822">
    <property type="entry name" value="Lysophospholipase_L1_like"/>
    <property type="match status" value="1"/>
</dbReference>
<accession>D5EL59</accession>
<protein>
    <submittedName>
        <fullName evidence="2">Lipolytic protein G-D-S-L family</fullName>
    </submittedName>
</protein>
<dbReference type="AlphaFoldDB" id="D5EL59"/>
<evidence type="ECO:0000313" key="2">
    <source>
        <dbReference type="EMBL" id="ADE53161.1"/>
    </source>
</evidence>
<evidence type="ECO:0000313" key="3">
    <source>
        <dbReference type="Proteomes" id="UP000000925"/>
    </source>
</evidence>
<feature type="domain" description="SGNH hydrolase-type esterase" evidence="1">
    <location>
        <begin position="48"/>
        <end position="211"/>
    </location>
</feature>
<dbReference type="EMBL" id="CP001998">
    <property type="protein sequence ID" value="ADE53161.1"/>
    <property type="molecule type" value="Genomic_DNA"/>
</dbReference>
<dbReference type="Gene3D" id="3.40.50.1110">
    <property type="entry name" value="SGNH hydrolase"/>
    <property type="match status" value="1"/>
</dbReference>
<dbReference type="PROSITE" id="PS01098">
    <property type="entry name" value="LIPASE_GDSL_SER"/>
    <property type="match status" value="1"/>
</dbReference>
<sequence length="225" mass="24429">MSYMQRRQLSGFDRPWFRVLFTIALMAVLSSVTVAGELSAAVPKRVLFFGDSLTAGYGLDPSQAYPALVQVKIEQARVDASVHVGAVSGDTSAGGLRRIDWMLRQPVDVFVLALGANDGLRGMDLEATEQNLQAILDRVKASYPEVQLVIAGMKMPPSLGAEYTEQFAAIYPQLAEANDAVLIPFLLEGVGGVVELNLPDRIHPNAKGHKRVAQTVWESLAPLLR</sequence>
<dbReference type="InterPro" id="IPR008265">
    <property type="entry name" value="Lipase_GDSL_AS"/>
</dbReference>
<dbReference type="InterPro" id="IPR013830">
    <property type="entry name" value="SGNH_hydro"/>
</dbReference>
<dbReference type="eggNOG" id="COG2755">
    <property type="taxonomic scope" value="Bacteria"/>
</dbReference>
<dbReference type="Proteomes" id="UP000000925">
    <property type="component" value="Chromosome"/>
</dbReference>
<gene>
    <name evidence="2" type="ordered locus">Caka_0132</name>
</gene>
<dbReference type="HOGENOM" id="CLU_051180_1_1_0"/>
<keyword evidence="3" id="KW-1185">Reference proteome</keyword>
<dbReference type="Pfam" id="PF13472">
    <property type="entry name" value="Lipase_GDSL_2"/>
    <property type="match status" value="1"/>
</dbReference>
<evidence type="ECO:0000259" key="1">
    <source>
        <dbReference type="Pfam" id="PF13472"/>
    </source>
</evidence>
<dbReference type="SUPFAM" id="SSF52266">
    <property type="entry name" value="SGNH hydrolase"/>
    <property type="match status" value="1"/>
</dbReference>
<dbReference type="OrthoDB" id="9777593at2"/>
<dbReference type="KEGG" id="caa:Caka_0132"/>
<dbReference type="InterPro" id="IPR036514">
    <property type="entry name" value="SGNH_hydro_sf"/>
</dbReference>